<organism evidence="1 2">
    <name type="scientific">Arabis nemorensis</name>
    <dbReference type="NCBI Taxonomy" id="586526"/>
    <lineage>
        <taxon>Eukaryota</taxon>
        <taxon>Viridiplantae</taxon>
        <taxon>Streptophyta</taxon>
        <taxon>Embryophyta</taxon>
        <taxon>Tracheophyta</taxon>
        <taxon>Spermatophyta</taxon>
        <taxon>Magnoliopsida</taxon>
        <taxon>eudicotyledons</taxon>
        <taxon>Gunneridae</taxon>
        <taxon>Pentapetalae</taxon>
        <taxon>rosids</taxon>
        <taxon>malvids</taxon>
        <taxon>Brassicales</taxon>
        <taxon>Brassicaceae</taxon>
        <taxon>Arabideae</taxon>
        <taxon>Arabis</taxon>
    </lineage>
</organism>
<evidence type="ECO:0000313" key="2">
    <source>
        <dbReference type="Proteomes" id="UP000489600"/>
    </source>
</evidence>
<dbReference type="Proteomes" id="UP000489600">
    <property type="component" value="Unassembled WGS sequence"/>
</dbReference>
<protein>
    <submittedName>
        <fullName evidence="1">Uncharacterized protein</fullName>
    </submittedName>
</protein>
<comment type="caution">
    <text evidence="1">The sequence shown here is derived from an EMBL/GenBank/DDBJ whole genome shotgun (WGS) entry which is preliminary data.</text>
</comment>
<name>A0A565BN09_9BRAS</name>
<dbReference type="EMBL" id="CABITT030000004">
    <property type="protein sequence ID" value="VVB03033.1"/>
    <property type="molecule type" value="Genomic_DNA"/>
</dbReference>
<gene>
    <name evidence="1" type="ORF">ANE_LOCUS13477</name>
</gene>
<keyword evidence="2" id="KW-1185">Reference proteome</keyword>
<dbReference type="AlphaFoldDB" id="A0A565BN09"/>
<reference evidence="1" key="1">
    <citation type="submission" date="2019-07" db="EMBL/GenBank/DDBJ databases">
        <authorList>
            <person name="Dittberner H."/>
        </authorList>
    </citation>
    <scope>NUCLEOTIDE SEQUENCE [LARGE SCALE GENOMIC DNA]</scope>
</reference>
<sequence length="61" mass="6689">MAKQNKRAIRNRSFASRFLHLETKAVLHIVNRYCADVDVDAAEAAEAEANAAVYAQVSAVI</sequence>
<evidence type="ECO:0000313" key="1">
    <source>
        <dbReference type="EMBL" id="VVB03033.1"/>
    </source>
</evidence>
<proteinExistence type="predicted"/>
<accession>A0A565BN09</accession>